<dbReference type="EMBL" id="JBBPBK010000016">
    <property type="protein sequence ID" value="KAK9268176.1"/>
    <property type="molecule type" value="Genomic_DNA"/>
</dbReference>
<gene>
    <name evidence="7" type="ORF">L1049_010618</name>
</gene>
<evidence type="ECO:0000256" key="4">
    <source>
        <dbReference type="PROSITE-ProRule" id="PRU00027"/>
    </source>
</evidence>
<dbReference type="GO" id="GO:0005634">
    <property type="term" value="C:nucleus"/>
    <property type="evidence" value="ECO:0007669"/>
    <property type="project" value="TreeGrafter"/>
</dbReference>
<feature type="compositionally biased region" description="Polar residues" evidence="5">
    <location>
        <begin position="84"/>
        <end position="93"/>
    </location>
</feature>
<dbReference type="PANTHER" id="PTHR34396">
    <property type="entry name" value="OS03G0264950 PROTEIN-RELATED"/>
    <property type="match status" value="1"/>
</dbReference>
<evidence type="ECO:0000256" key="1">
    <source>
        <dbReference type="ARBA" id="ARBA00022723"/>
    </source>
</evidence>
<feature type="compositionally biased region" description="Low complexity" evidence="5">
    <location>
        <begin position="96"/>
        <end position="117"/>
    </location>
</feature>
<evidence type="ECO:0000256" key="5">
    <source>
        <dbReference type="SAM" id="MobiDB-lite"/>
    </source>
</evidence>
<evidence type="ECO:0000259" key="6">
    <source>
        <dbReference type="PROSITE" id="PS50808"/>
    </source>
</evidence>
<accession>A0AAP0NA55</accession>
<evidence type="ECO:0000313" key="8">
    <source>
        <dbReference type="Proteomes" id="UP001415857"/>
    </source>
</evidence>
<proteinExistence type="predicted"/>
<keyword evidence="2 4" id="KW-0863">Zinc-finger</keyword>
<dbReference type="AlphaFoldDB" id="A0AAP0NA55"/>
<organism evidence="7 8">
    <name type="scientific">Liquidambar formosana</name>
    <name type="common">Formosan gum</name>
    <dbReference type="NCBI Taxonomy" id="63359"/>
    <lineage>
        <taxon>Eukaryota</taxon>
        <taxon>Viridiplantae</taxon>
        <taxon>Streptophyta</taxon>
        <taxon>Embryophyta</taxon>
        <taxon>Tracheophyta</taxon>
        <taxon>Spermatophyta</taxon>
        <taxon>Magnoliopsida</taxon>
        <taxon>eudicotyledons</taxon>
        <taxon>Gunneridae</taxon>
        <taxon>Pentapetalae</taxon>
        <taxon>Saxifragales</taxon>
        <taxon>Altingiaceae</taxon>
        <taxon>Liquidambar</taxon>
    </lineage>
</organism>
<dbReference type="GO" id="GO:1990837">
    <property type="term" value="F:sequence-specific double-stranded DNA binding"/>
    <property type="evidence" value="ECO:0007669"/>
    <property type="project" value="TreeGrafter"/>
</dbReference>
<dbReference type="SMART" id="SM00614">
    <property type="entry name" value="ZnF_BED"/>
    <property type="match status" value="1"/>
</dbReference>
<dbReference type="PROSITE" id="PS50808">
    <property type="entry name" value="ZF_BED"/>
    <property type="match status" value="1"/>
</dbReference>
<evidence type="ECO:0000313" key="7">
    <source>
        <dbReference type="EMBL" id="KAK9268176.1"/>
    </source>
</evidence>
<reference evidence="7 8" key="1">
    <citation type="journal article" date="2024" name="Plant J.">
        <title>Genome sequences and population genomics reveal climatic adaptation and genomic divergence between two closely related sweetgum species.</title>
        <authorList>
            <person name="Xu W.Q."/>
            <person name="Ren C.Q."/>
            <person name="Zhang X.Y."/>
            <person name="Comes H.P."/>
            <person name="Liu X.H."/>
            <person name="Li Y.G."/>
            <person name="Kettle C.J."/>
            <person name="Jalonen R."/>
            <person name="Gaisberger H."/>
            <person name="Ma Y.Z."/>
            <person name="Qiu Y.X."/>
        </authorList>
    </citation>
    <scope>NUCLEOTIDE SEQUENCE [LARGE SCALE GENOMIC DNA]</scope>
    <source>
        <strain evidence="7">Hangzhou</strain>
    </source>
</reference>
<keyword evidence="8" id="KW-1185">Reference proteome</keyword>
<dbReference type="Proteomes" id="UP001415857">
    <property type="component" value="Unassembled WGS sequence"/>
</dbReference>
<dbReference type="InterPro" id="IPR053031">
    <property type="entry name" value="Cuticle_assoc_protein"/>
</dbReference>
<feature type="domain" description="BED-type" evidence="6">
    <location>
        <begin position="124"/>
        <end position="182"/>
    </location>
</feature>
<dbReference type="GO" id="GO:0006357">
    <property type="term" value="P:regulation of transcription by RNA polymerase II"/>
    <property type="evidence" value="ECO:0007669"/>
    <property type="project" value="TreeGrafter"/>
</dbReference>
<keyword evidence="1" id="KW-0479">Metal-binding</keyword>
<name>A0AAP0NA55_LIQFO</name>
<dbReference type="SUPFAM" id="SSF140996">
    <property type="entry name" value="Hermes dimerisation domain"/>
    <property type="match status" value="1"/>
</dbReference>
<evidence type="ECO:0000256" key="2">
    <source>
        <dbReference type="ARBA" id="ARBA00022771"/>
    </source>
</evidence>
<comment type="caution">
    <text evidence="7">The sequence shown here is derived from an EMBL/GenBank/DDBJ whole genome shotgun (WGS) entry which is preliminary data.</text>
</comment>
<dbReference type="InterPro" id="IPR036236">
    <property type="entry name" value="Znf_C2H2_sf"/>
</dbReference>
<feature type="region of interest" description="Disordered" evidence="5">
    <location>
        <begin position="84"/>
        <end position="118"/>
    </location>
</feature>
<protein>
    <recommendedName>
        <fullName evidence="6">BED-type domain-containing protein</fullName>
    </recommendedName>
</protein>
<evidence type="ECO:0000256" key="3">
    <source>
        <dbReference type="ARBA" id="ARBA00022833"/>
    </source>
</evidence>
<dbReference type="SUPFAM" id="SSF57667">
    <property type="entry name" value="beta-beta-alpha zinc fingers"/>
    <property type="match status" value="1"/>
</dbReference>
<sequence length="272" mass="30035">MAFYAVGIGKGSVELLPSQPTHRASTLQGFKQSSQPRPVPLNLRSALPFSFSFDGTLAVTHPPLSPSHPIDGIVTVTHPLLSKMSSMGDSNPQSVPPTALATTATSTPATSSANVSPPRKKLYKKKSIAWENFVELKGPDGKSLGRARCRWCEKECGCSSVNGTTSMLKHIARCAKYPYNEDKKQKLLSFKSVGHLQDSDCHSSSLSNWKFDQELCRQALTKMIIVDELLFKFVEREGFKNFVSVLQPRFQLLSRSTVAIDCLNLYKNEKVK</sequence>
<keyword evidence="3" id="KW-0862">Zinc</keyword>
<dbReference type="GO" id="GO:0008270">
    <property type="term" value="F:zinc ion binding"/>
    <property type="evidence" value="ECO:0007669"/>
    <property type="project" value="UniProtKB-KW"/>
</dbReference>
<dbReference type="PANTHER" id="PTHR34396:SF27">
    <property type="entry name" value="OS08G0208700 PROTEIN"/>
    <property type="match status" value="1"/>
</dbReference>
<dbReference type="InterPro" id="IPR003656">
    <property type="entry name" value="Znf_BED"/>
</dbReference>